<dbReference type="CDD" id="cd10917">
    <property type="entry name" value="CE4_NodB_like_6s_7s"/>
    <property type="match status" value="1"/>
</dbReference>
<dbReference type="PANTHER" id="PTHR10587">
    <property type="entry name" value="GLYCOSYL TRANSFERASE-RELATED"/>
    <property type="match status" value="1"/>
</dbReference>
<dbReference type="InterPro" id="IPR050248">
    <property type="entry name" value="Polysacc_deacetylase_ArnD"/>
</dbReference>
<dbReference type="Proteomes" id="UP000483004">
    <property type="component" value="Unassembled WGS sequence"/>
</dbReference>
<dbReference type="InterPro" id="IPR011330">
    <property type="entry name" value="Glyco_hydro/deAcase_b/a-brl"/>
</dbReference>
<keyword evidence="4" id="KW-1185">Reference proteome</keyword>
<dbReference type="EMBL" id="WBMR01000002">
    <property type="protein sequence ID" value="KAB2390064.1"/>
    <property type="molecule type" value="Genomic_DNA"/>
</dbReference>
<gene>
    <name evidence="3" type="ORF">F9B16_01910</name>
</gene>
<accession>A0A6L3W5G2</accession>
<evidence type="ECO:0000313" key="3">
    <source>
        <dbReference type="EMBL" id="KAB2390064.1"/>
    </source>
</evidence>
<evidence type="ECO:0000313" key="4">
    <source>
        <dbReference type="Proteomes" id="UP000483004"/>
    </source>
</evidence>
<dbReference type="SUPFAM" id="SSF88713">
    <property type="entry name" value="Glycoside hydrolase/deacetylase"/>
    <property type="match status" value="1"/>
</dbReference>
<dbReference type="PROSITE" id="PS51677">
    <property type="entry name" value="NODB"/>
    <property type="match status" value="1"/>
</dbReference>
<dbReference type="Gene3D" id="3.20.20.370">
    <property type="entry name" value="Glycoside hydrolase/deacetylase"/>
    <property type="match status" value="1"/>
</dbReference>
<feature type="domain" description="NodB homology" evidence="2">
    <location>
        <begin position="59"/>
        <end position="238"/>
    </location>
</feature>
<feature type="compositionally biased region" description="Low complexity" evidence="1">
    <location>
        <begin position="33"/>
        <end position="43"/>
    </location>
</feature>
<feature type="region of interest" description="Disordered" evidence="1">
    <location>
        <begin position="22"/>
        <end position="47"/>
    </location>
</feature>
<comment type="caution">
    <text evidence="3">The sequence shown here is derived from an EMBL/GenBank/DDBJ whole genome shotgun (WGS) entry which is preliminary data.</text>
</comment>
<dbReference type="AlphaFoldDB" id="A0A6L3W5G2"/>
<proteinExistence type="predicted"/>
<reference evidence="3 4" key="1">
    <citation type="submission" date="2019-09" db="EMBL/GenBank/DDBJ databases">
        <title>Actinomadura physcomitrii sp. nov., a novel actinomycete isolated from moss [Physcomitrium sphaericum (Ludw) Fuernr].</title>
        <authorList>
            <person name="Liu C."/>
            <person name="Zhuang X."/>
        </authorList>
    </citation>
    <scope>NUCLEOTIDE SEQUENCE [LARGE SCALE GENOMIC DNA]</scope>
    <source>
        <strain evidence="3 4">CYP1-1B</strain>
    </source>
</reference>
<protein>
    <submittedName>
        <fullName evidence="3">Polysaccharide deacetylase family protein</fullName>
    </submittedName>
</protein>
<organism evidence="3 4">
    <name type="scientific">Actinomadura montaniterrae</name>
    <dbReference type="NCBI Taxonomy" id="1803903"/>
    <lineage>
        <taxon>Bacteria</taxon>
        <taxon>Bacillati</taxon>
        <taxon>Actinomycetota</taxon>
        <taxon>Actinomycetes</taxon>
        <taxon>Streptosporangiales</taxon>
        <taxon>Thermomonosporaceae</taxon>
        <taxon>Actinomadura</taxon>
    </lineage>
</organism>
<dbReference type="OrthoDB" id="9763050at2"/>
<evidence type="ECO:0000256" key="1">
    <source>
        <dbReference type="SAM" id="MobiDB-lite"/>
    </source>
</evidence>
<dbReference type="Pfam" id="PF01522">
    <property type="entry name" value="Polysacc_deac_1"/>
    <property type="match status" value="1"/>
</dbReference>
<sequence>MAGVAGLAGAGLCAACGGSSRQDTGTVHRHAAPEAGSAAAARPARSRPEEIVHGARTSTAVALTFHGSGDPVLAQRLLREVNAAGARITVMAVGSWLDEEPRMARSFLDGGHELGNHTQNHRDIDAMPAAASYAEIAQCAERLRKLTGTPGAWFRPSQAPHASPRVRAQAAALGYRGCLSYDVDSLDFTDPGASAITRKVLREVRGGSVVSMHLGHAATVEALPSLLDGLRARGLRPVTVSELVAA</sequence>
<dbReference type="GO" id="GO:0005975">
    <property type="term" value="P:carbohydrate metabolic process"/>
    <property type="evidence" value="ECO:0007669"/>
    <property type="project" value="InterPro"/>
</dbReference>
<evidence type="ECO:0000259" key="2">
    <source>
        <dbReference type="PROSITE" id="PS51677"/>
    </source>
</evidence>
<dbReference type="GO" id="GO:0016810">
    <property type="term" value="F:hydrolase activity, acting on carbon-nitrogen (but not peptide) bonds"/>
    <property type="evidence" value="ECO:0007669"/>
    <property type="project" value="InterPro"/>
</dbReference>
<name>A0A6L3W5G2_9ACTN</name>
<dbReference type="InterPro" id="IPR002509">
    <property type="entry name" value="NODB_dom"/>
</dbReference>